<reference evidence="7" key="1">
    <citation type="submission" date="2024-05" db="EMBL/GenBank/DDBJ databases">
        <title>Pontimicrobium maritimus sp. nov., isolated form sea water.</title>
        <authorList>
            <person name="Muhammad N."/>
            <person name="Vuong T.Q."/>
            <person name="Han H.L."/>
            <person name="Kim S.-G."/>
        </authorList>
    </citation>
    <scope>NUCLEOTIDE SEQUENCE</scope>
    <source>
        <strain evidence="7">SW4</strain>
    </source>
</reference>
<gene>
    <name evidence="7" type="ORF">ABGB03_14080</name>
</gene>
<keyword evidence="6" id="KW-1133">Transmembrane helix</keyword>
<keyword evidence="1" id="KW-1003">Cell membrane</keyword>
<dbReference type="AlphaFoldDB" id="A0AAU7BS78"/>
<dbReference type="RefSeq" id="WP_347923212.1">
    <property type="nucleotide sequence ID" value="NZ_CP157199.1"/>
</dbReference>
<evidence type="ECO:0000256" key="4">
    <source>
        <dbReference type="ARBA" id="ARBA00022679"/>
    </source>
</evidence>
<evidence type="ECO:0000313" key="7">
    <source>
        <dbReference type="EMBL" id="XBG60986.1"/>
    </source>
</evidence>
<evidence type="ECO:0000256" key="2">
    <source>
        <dbReference type="ARBA" id="ARBA00022519"/>
    </source>
</evidence>
<evidence type="ECO:0000256" key="3">
    <source>
        <dbReference type="ARBA" id="ARBA00022676"/>
    </source>
</evidence>
<dbReference type="EC" id="2.4.1.325" evidence="7"/>
<keyword evidence="5 6" id="KW-0472">Membrane</keyword>
<name>A0AAU7BS78_9FLAO</name>
<evidence type="ECO:0000256" key="1">
    <source>
        <dbReference type="ARBA" id="ARBA00022475"/>
    </source>
</evidence>
<sequence>MIVHLFDDEKFVDATIKKFEEIESGINRYIVFSNSQNLIYSKNIDKIEVHTNKWYKLDFNFIFQDCSLLVIHYLTPLKTFILKNMPKSIPVLWMVWGGDAYSYFKNFVEYEVETNKLTKKQLKTKVRNSLFYDLYYKLRYGVRTINKEKNALQNINYLSTVLPPEFNLIKSEFNLNVSYIKFNYDSFNNIFYNKNEHSLGKNILLGNSATQSNNHLDIFKKIESVESLLIVPLNYGDNKYSKIIIKEGFKKYRNNFNPLTEFLQLEEYQKIILSCNTMIMYHIRQQALGNILVALFLGIRVFLNKKSITYDYLKSIGLKVFSLEDDIKFLGKELNDGEKKINAKLVVDYWGEEKILEGTSNVIGLYHALKK</sequence>
<dbReference type="GO" id="GO:0102031">
    <property type="term" value="F:4-acetamido-4,6-dideoxy-D-galactose transferase activity"/>
    <property type="evidence" value="ECO:0007669"/>
    <property type="project" value="UniProtKB-EC"/>
</dbReference>
<feature type="transmembrane region" description="Helical" evidence="6">
    <location>
        <begin position="287"/>
        <end position="303"/>
    </location>
</feature>
<protein>
    <submittedName>
        <fullName evidence="7">TDP-N-acetylfucosamine:lipid II N-acetylfucosaminyltransferase</fullName>
        <ecNumber evidence="7">2.4.1.325</ecNumber>
    </submittedName>
</protein>
<dbReference type="EMBL" id="CP157199">
    <property type="protein sequence ID" value="XBG60986.1"/>
    <property type="molecule type" value="Genomic_DNA"/>
</dbReference>
<dbReference type="InterPro" id="IPR009993">
    <property type="entry name" value="WecF"/>
</dbReference>
<keyword evidence="4 7" id="KW-0808">Transferase</keyword>
<dbReference type="GO" id="GO:0009246">
    <property type="term" value="P:enterobacterial common antigen biosynthetic process"/>
    <property type="evidence" value="ECO:0007669"/>
    <property type="project" value="InterPro"/>
</dbReference>
<keyword evidence="2" id="KW-0997">Cell inner membrane</keyword>
<keyword evidence="3 7" id="KW-0328">Glycosyltransferase</keyword>
<keyword evidence="6" id="KW-0812">Transmembrane</keyword>
<dbReference type="Pfam" id="PF07429">
    <property type="entry name" value="Glyco_transf_56"/>
    <property type="match status" value="1"/>
</dbReference>
<proteinExistence type="predicted"/>
<accession>A0AAU7BS78</accession>
<organism evidence="7">
    <name type="scientific">Pontimicrobium sp. SW4</name>
    <dbReference type="NCBI Taxonomy" id="3153519"/>
    <lineage>
        <taxon>Bacteria</taxon>
        <taxon>Pseudomonadati</taxon>
        <taxon>Bacteroidota</taxon>
        <taxon>Flavobacteriia</taxon>
        <taxon>Flavobacteriales</taxon>
        <taxon>Flavobacteriaceae</taxon>
        <taxon>Pontimicrobium</taxon>
    </lineage>
</organism>
<evidence type="ECO:0000256" key="5">
    <source>
        <dbReference type="ARBA" id="ARBA00023136"/>
    </source>
</evidence>
<dbReference type="GO" id="GO:0008417">
    <property type="term" value="F:fucosyltransferase activity"/>
    <property type="evidence" value="ECO:0007669"/>
    <property type="project" value="InterPro"/>
</dbReference>
<evidence type="ECO:0000256" key="6">
    <source>
        <dbReference type="SAM" id="Phobius"/>
    </source>
</evidence>